<evidence type="ECO:0000313" key="4">
    <source>
        <dbReference type="Proteomes" id="UP000245086"/>
    </source>
</evidence>
<organism evidence="3 4">
    <name type="scientific">Candidatus Phycosocius bacilliformis</name>
    <dbReference type="NCBI Taxonomy" id="1445552"/>
    <lineage>
        <taxon>Bacteria</taxon>
        <taxon>Pseudomonadati</taxon>
        <taxon>Pseudomonadota</taxon>
        <taxon>Alphaproteobacteria</taxon>
        <taxon>Caulobacterales</taxon>
        <taxon>Caulobacterales incertae sedis</taxon>
        <taxon>Candidatus Phycosocius</taxon>
    </lineage>
</organism>
<sequence length="183" mass="20045">MAKRRSPRSIAVIEDRLLRAAVSLGDTLDAISMPELAKAADIAVGTLYRIAPSKAALAELLDMRAWACFETYVFAPFPARLSLQERFSLMWARLGDFAAAEPEISTFLARLPMRSDHAFVKASTIFARDGQATGTFKTLTGAELAALVWGPVSALLRNRACSVESLHHLETAVWDALCRTHNI</sequence>
<dbReference type="Pfam" id="PF00440">
    <property type="entry name" value="TetR_N"/>
    <property type="match status" value="1"/>
</dbReference>
<dbReference type="GO" id="GO:0003677">
    <property type="term" value="F:DNA binding"/>
    <property type="evidence" value="ECO:0007669"/>
    <property type="project" value="UniProtKB-KW"/>
</dbReference>
<dbReference type="OrthoDB" id="9808189at2"/>
<feature type="domain" description="HTH tetR-type" evidence="2">
    <location>
        <begin position="29"/>
        <end position="59"/>
    </location>
</feature>
<evidence type="ECO:0000256" key="1">
    <source>
        <dbReference type="ARBA" id="ARBA00023125"/>
    </source>
</evidence>
<dbReference type="InterPro" id="IPR001647">
    <property type="entry name" value="HTH_TetR"/>
</dbReference>
<dbReference type="RefSeq" id="WP_108983812.1">
    <property type="nucleotide sequence ID" value="NZ_BFBR01000001.1"/>
</dbReference>
<evidence type="ECO:0000259" key="2">
    <source>
        <dbReference type="Pfam" id="PF00440"/>
    </source>
</evidence>
<evidence type="ECO:0000313" key="3">
    <source>
        <dbReference type="EMBL" id="GBF56982.1"/>
    </source>
</evidence>
<comment type="caution">
    <text evidence="3">The sequence shown here is derived from an EMBL/GenBank/DDBJ whole genome shotgun (WGS) entry which is preliminary data.</text>
</comment>
<gene>
    <name evidence="3" type="ORF">PbB2_00639</name>
</gene>
<dbReference type="Proteomes" id="UP000245086">
    <property type="component" value="Unassembled WGS sequence"/>
</dbReference>
<dbReference type="AlphaFoldDB" id="A0A2P2E7E5"/>
<dbReference type="SUPFAM" id="SSF46689">
    <property type="entry name" value="Homeodomain-like"/>
    <property type="match status" value="1"/>
</dbReference>
<protein>
    <recommendedName>
        <fullName evidence="2">HTH tetR-type domain-containing protein</fullName>
    </recommendedName>
</protein>
<dbReference type="EMBL" id="BFBR01000001">
    <property type="protein sequence ID" value="GBF56982.1"/>
    <property type="molecule type" value="Genomic_DNA"/>
</dbReference>
<reference evidence="3 4" key="1">
    <citation type="journal article" date="2018" name="Genome Announc.">
        <title>Draft Genome Sequence of "Candidatus Phycosocius bacilliformis," an Alphaproteobacterial Ectosymbiont of the Hydrocarbon-Producing Green Alga Botryococcus braunii.</title>
        <authorList>
            <person name="Tanabe Y."/>
            <person name="Yamaguchi H."/>
            <person name="Watanabe M.M."/>
        </authorList>
    </citation>
    <scope>NUCLEOTIDE SEQUENCE [LARGE SCALE GENOMIC DNA]</scope>
    <source>
        <strain evidence="3 4">BOTRYCO-2</strain>
    </source>
</reference>
<proteinExistence type="predicted"/>
<dbReference type="InterPro" id="IPR009057">
    <property type="entry name" value="Homeodomain-like_sf"/>
</dbReference>
<dbReference type="Gene3D" id="1.10.357.10">
    <property type="entry name" value="Tetracycline Repressor, domain 2"/>
    <property type="match status" value="1"/>
</dbReference>
<keyword evidence="4" id="KW-1185">Reference proteome</keyword>
<keyword evidence="1" id="KW-0238">DNA-binding</keyword>
<accession>A0A2P2E7E5</accession>
<name>A0A2P2E7E5_9PROT</name>